<name>A0A6L9W319_9ACTN</name>
<dbReference type="Proteomes" id="UP000479241">
    <property type="component" value="Unassembled WGS sequence"/>
</dbReference>
<evidence type="ECO:0000256" key="2">
    <source>
        <dbReference type="SAM" id="Phobius"/>
    </source>
</evidence>
<evidence type="ECO:0000313" key="5">
    <source>
        <dbReference type="Proteomes" id="UP000479241"/>
    </source>
</evidence>
<dbReference type="Gene3D" id="3.40.720.10">
    <property type="entry name" value="Alkaline Phosphatase, subunit A"/>
    <property type="match status" value="1"/>
</dbReference>
<feature type="transmembrane region" description="Helical" evidence="2">
    <location>
        <begin position="444"/>
        <end position="464"/>
    </location>
</feature>
<feature type="transmembrane region" description="Helical" evidence="2">
    <location>
        <begin position="663"/>
        <end position="682"/>
    </location>
</feature>
<reference evidence="4 5" key="1">
    <citation type="submission" date="2019-12" db="EMBL/GenBank/DDBJ databases">
        <title>the WGS of Blastococcus saxobsidens 67B17.</title>
        <authorList>
            <person name="Jiang Z."/>
        </authorList>
    </citation>
    <scope>NUCLEOTIDE SEQUENCE [LARGE SCALE GENOMIC DNA]</scope>
    <source>
        <strain evidence="4 5">67B17</strain>
    </source>
</reference>
<dbReference type="EMBL" id="JAAGWG010000010">
    <property type="protein sequence ID" value="NEK85840.1"/>
    <property type="molecule type" value="Genomic_DNA"/>
</dbReference>
<dbReference type="SUPFAM" id="SSF53649">
    <property type="entry name" value="Alkaline phosphatase-like"/>
    <property type="match status" value="1"/>
</dbReference>
<dbReference type="RefSeq" id="WP_163204233.1">
    <property type="nucleotide sequence ID" value="NZ_JAAGWG010000010.1"/>
</dbReference>
<feature type="transmembrane region" description="Helical" evidence="2">
    <location>
        <begin position="413"/>
        <end position="432"/>
    </location>
</feature>
<feature type="transmembrane region" description="Helical" evidence="2">
    <location>
        <begin position="731"/>
        <end position="750"/>
    </location>
</feature>
<feature type="chain" id="PRO_5039488887" evidence="3">
    <location>
        <begin position="28"/>
        <end position="787"/>
    </location>
</feature>
<dbReference type="InterPro" id="IPR017850">
    <property type="entry name" value="Alkaline_phosphatase_core_sf"/>
</dbReference>
<keyword evidence="3" id="KW-0732">Signal</keyword>
<feature type="region of interest" description="Disordered" evidence="1">
    <location>
        <begin position="97"/>
        <end position="132"/>
    </location>
</feature>
<evidence type="ECO:0000313" key="4">
    <source>
        <dbReference type="EMBL" id="NEK85840.1"/>
    </source>
</evidence>
<dbReference type="AlphaFoldDB" id="A0A6L9W319"/>
<feature type="transmembrane region" description="Helical" evidence="2">
    <location>
        <begin position="516"/>
        <end position="537"/>
    </location>
</feature>
<feature type="signal peptide" evidence="3">
    <location>
        <begin position="1"/>
        <end position="27"/>
    </location>
</feature>
<keyword evidence="2" id="KW-1133">Transmembrane helix</keyword>
<keyword evidence="2" id="KW-0472">Membrane</keyword>
<feature type="transmembrane region" description="Helical" evidence="2">
    <location>
        <begin position="703"/>
        <end position="725"/>
    </location>
</feature>
<gene>
    <name evidence="4" type="ORF">GCU60_08705</name>
</gene>
<protein>
    <submittedName>
        <fullName evidence="4">Uncharacterized protein</fullName>
    </submittedName>
</protein>
<feature type="transmembrane region" description="Helical" evidence="2">
    <location>
        <begin position="577"/>
        <end position="595"/>
    </location>
</feature>
<sequence length="787" mass="79202">MSVPARRAAALLLLVLGLLAGSLAGRAAPATAAVDHTADRVVVVGVPGLTWADLDPERTPELWATAEESSVGAVSVRAARSTSCLLDGWATLGAGNRARFPGTDEGLPPVPLPPAPAEPGEAPPVEQPEPEEPVLDTSLTHCGLQERVAGAALGDPQATVARIAEDPGTVRFGAEPGALGAEVGCAATVGRAAALAVAVPGVELTTARVLPPDPEEFATLLTACPLTLVSLDQLTDAGRPGAEQTDDGTEPSPRATALARIDEAVGRLRDAVAALPGETLLLVAGISEVNDGRAQLHVGMAQGPGFGDGWLVSASTGRVPFVQLIDLAPTVLRALGLDPPASMNGQPVRATGERPGLAETVAELERVNTAAITHHRNTGGFFWTFVAAGALVVAAGVLVVGHGGRGGRPRARPALRVFCLAVAALPVATYLAGLWPWERSAAPLQGLVAAVVVADLAVVALASLGPWRRRRLGPPLAVLAVTLATLVGDVLTGSSLELDGPLGYDAVVAGRFTGYGNLSFGLLAVSLLAVTAALATALGRRAPAARRRLVTGGVVVGAGLPAVAVIGAPALGRDFGGVLAALPGFLLLAMLLSGIRVTVVRLVAILAAAVVAVGSVAVLDWLRPPGERTHLGRFVEQVLTGEAWTVISRKAAANVGILLNSPLAYLLPVALVAAFWLLRAGGPLRSAPAADGRPARTPAGLPAGDAAVVRATLLAVLLSLTIGAAVNDSGVALPATAAALLVPLLVWLVASPAADPPGRGEPRGGAAHSGPADGPGRVTVVSRGSTV</sequence>
<proteinExistence type="predicted"/>
<evidence type="ECO:0000256" key="3">
    <source>
        <dbReference type="SAM" id="SignalP"/>
    </source>
</evidence>
<feature type="region of interest" description="Disordered" evidence="1">
    <location>
        <begin position="756"/>
        <end position="787"/>
    </location>
</feature>
<accession>A0A6L9W319</accession>
<feature type="transmembrane region" description="Helical" evidence="2">
    <location>
        <begin position="381"/>
        <end position="401"/>
    </location>
</feature>
<comment type="caution">
    <text evidence="4">The sequence shown here is derived from an EMBL/GenBank/DDBJ whole genome shotgun (WGS) entry which is preliminary data.</text>
</comment>
<organism evidence="4 5">
    <name type="scientific">Blastococcus saxobsidens</name>
    <dbReference type="NCBI Taxonomy" id="138336"/>
    <lineage>
        <taxon>Bacteria</taxon>
        <taxon>Bacillati</taxon>
        <taxon>Actinomycetota</taxon>
        <taxon>Actinomycetes</taxon>
        <taxon>Geodermatophilales</taxon>
        <taxon>Geodermatophilaceae</taxon>
        <taxon>Blastococcus</taxon>
    </lineage>
</organism>
<evidence type="ECO:0000256" key="1">
    <source>
        <dbReference type="SAM" id="MobiDB-lite"/>
    </source>
</evidence>
<feature type="transmembrane region" description="Helical" evidence="2">
    <location>
        <begin position="549"/>
        <end position="571"/>
    </location>
</feature>
<keyword evidence="2" id="KW-0812">Transmembrane</keyword>
<feature type="transmembrane region" description="Helical" evidence="2">
    <location>
        <begin position="476"/>
        <end position="496"/>
    </location>
</feature>
<feature type="transmembrane region" description="Helical" evidence="2">
    <location>
        <begin position="602"/>
        <end position="622"/>
    </location>
</feature>
<feature type="compositionally biased region" description="Pro residues" evidence="1">
    <location>
        <begin position="108"/>
        <end position="127"/>
    </location>
</feature>